<keyword evidence="1" id="KW-0472">Membrane</keyword>
<accession>J3KVI1</accession>
<organism evidence="2">
    <name type="scientific">Oryza brachyantha</name>
    <name type="common">malo sina</name>
    <dbReference type="NCBI Taxonomy" id="4533"/>
    <lineage>
        <taxon>Eukaryota</taxon>
        <taxon>Viridiplantae</taxon>
        <taxon>Streptophyta</taxon>
        <taxon>Embryophyta</taxon>
        <taxon>Tracheophyta</taxon>
        <taxon>Spermatophyta</taxon>
        <taxon>Magnoliopsida</taxon>
        <taxon>Liliopsida</taxon>
        <taxon>Poales</taxon>
        <taxon>Poaceae</taxon>
        <taxon>BOP clade</taxon>
        <taxon>Oryzoideae</taxon>
        <taxon>Oryzeae</taxon>
        <taxon>Oryzinae</taxon>
        <taxon>Oryza</taxon>
    </lineage>
</organism>
<dbReference type="GO" id="GO:0051762">
    <property type="term" value="P:sesquiterpene biosynthetic process"/>
    <property type="evidence" value="ECO:0007669"/>
    <property type="project" value="TreeGrafter"/>
</dbReference>
<feature type="transmembrane region" description="Helical" evidence="1">
    <location>
        <begin position="84"/>
        <end position="110"/>
    </location>
</feature>
<dbReference type="PANTHER" id="PTHR31045">
    <property type="entry name" value="PLAC8 FAMILY PROTEIN-RELATED"/>
    <property type="match status" value="1"/>
</dbReference>
<dbReference type="Gramene" id="OB0192G10050.1">
    <property type="protein sequence ID" value="OB0192G10050.1"/>
    <property type="gene ID" value="OB0192G10050"/>
</dbReference>
<dbReference type="Proteomes" id="UP000006038">
    <property type="component" value="Unassembled WGS sequence"/>
</dbReference>
<dbReference type="PANTHER" id="PTHR31045:SF16">
    <property type="entry name" value="OS12G0109633 PROTEIN"/>
    <property type="match status" value="1"/>
</dbReference>
<protein>
    <submittedName>
        <fullName evidence="2">Uncharacterized protein</fullName>
    </submittedName>
</protein>
<dbReference type="EnsemblPlants" id="OB0192G10050.1">
    <property type="protein sequence ID" value="OB0192G10050.1"/>
    <property type="gene ID" value="OB0192G10050"/>
</dbReference>
<dbReference type="HOGENOM" id="CLU_1162671_0_0_1"/>
<dbReference type="Pfam" id="PF11204">
    <property type="entry name" value="DUF2985"/>
    <property type="match status" value="1"/>
</dbReference>
<proteinExistence type="predicted"/>
<evidence type="ECO:0000313" key="3">
    <source>
        <dbReference type="Proteomes" id="UP000006038"/>
    </source>
</evidence>
<keyword evidence="1" id="KW-0812">Transmembrane</keyword>
<reference evidence="2" key="1">
    <citation type="submission" date="2015-06" db="UniProtKB">
        <authorList>
            <consortium name="EnsemblPlants"/>
        </authorList>
    </citation>
    <scope>IDENTIFICATION</scope>
</reference>
<dbReference type="GO" id="GO:0009975">
    <property type="term" value="F:cyclase activity"/>
    <property type="evidence" value="ECO:0007669"/>
    <property type="project" value="TreeGrafter"/>
</dbReference>
<sequence length="239" mass="26397">MESQEREEGDEQLKEKKKKERLLDFLRAAPFKAAPPWFLTRLASLRATKPAASRRLPAFARSVDLRALRAKCVAWARHPMNAALLVWLAFVAGGVAFVLLLMTGALNSAVPDASRRRRWTEVANQMRRRFGLPADLWTMCGGRATAADYGKWLCCAPCALAQEVRTANLYDVEENVLYVRDVKGGNGKEEEEVSPKPAAMAPLEREGCVVAVDAPPLPIRIEGNDEYCCGGGLLVDIEN</sequence>
<name>J3KVI1_ORYBR</name>
<evidence type="ECO:0000313" key="2">
    <source>
        <dbReference type="EnsemblPlants" id="OB0192G10050.1"/>
    </source>
</evidence>
<keyword evidence="3" id="KW-1185">Reference proteome</keyword>
<dbReference type="InterPro" id="IPR021369">
    <property type="entry name" value="DUF2985"/>
</dbReference>
<dbReference type="AlphaFoldDB" id="J3KVI1"/>
<evidence type="ECO:0000256" key="1">
    <source>
        <dbReference type="SAM" id="Phobius"/>
    </source>
</evidence>
<dbReference type="STRING" id="4533.J3KVI1"/>
<keyword evidence="1" id="KW-1133">Transmembrane helix</keyword>